<feature type="compositionally biased region" description="Basic residues" evidence="3">
    <location>
        <begin position="263"/>
        <end position="274"/>
    </location>
</feature>
<evidence type="ECO:0000256" key="2">
    <source>
        <dbReference type="SAM" id="Coils"/>
    </source>
</evidence>
<dbReference type="Proteomes" id="UP001159427">
    <property type="component" value="Unassembled WGS sequence"/>
</dbReference>
<dbReference type="EMBL" id="CALNXI010000084">
    <property type="protein sequence ID" value="CAH3018328.1"/>
    <property type="molecule type" value="Genomic_DNA"/>
</dbReference>
<comment type="caution">
    <text evidence="4">The sequence shown here is derived from an EMBL/GenBank/DDBJ whole genome shotgun (WGS) entry which is preliminary data.</text>
</comment>
<protein>
    <submittedName>
        <fullName evidence="4">Uncharacterized protein</fullName>
    </submittedName>
</protein>
<dbReference type="PANTHER" id="PTHR31882:SF11">
    <property type="entry name" value="HDA1 COMPLEX SUBUNIT 2"/>
    <property type="match status" value="1"/>
</dbReference>
<dbReference type="Gene3D" id="1.20.5.990">
    <property type="entry name" value="Nemo cc2-lz domain - 1d5 darpin complex"/>
    <property type="match status" value="1"/>
</dbReference>
<sequence>MEIHKGEREKRVEHELERTNAYVLVLLKDKRRLNTELENERKVSRKLRQECYDLRRKLGAQQNVGSGLDSFATTDCLINMSENSTEELERKIRKLEESLCESRTQIKSLEEHKTVLESEILRLAEALGKDSSSSDLDLMIEQLNIYETDFQKERDDREKAETKVSVLTDQISDCQDLISSLTREVDLYKNAFEREKKDKEIALGRDREKGEDLTVKLPTFPTAGSSPNFPGSEHNQELASPVQPPHLQVVYPVVDSRIQHQNSIRKRELHRRGVLTRDSPESLNYN</sequence>
<evidence type="ECO:0000313" key="5">
    <source>
        <dbReference type="Proteomes" id="UP001159427"/>
    </source>
</evidence>
<keyword evidence="5" id="KW-1185">Reference proteome</keyword>
<feature type="region of interest" description="Disordered" evidence="3">
    <location>
        <begin position="261"/>
        <end position="286"/>
    </location>
</feature>
<feature type="coiled-coil region" evidence="2">
    <location>
        <begin position="78"/>
        <end position="198"/>
    </location>
</feature>
<dbReference type="PANTHER" id="PTHR31882">
    <property type="entry name" value="TNFAIP3-INTERACTING PROTEIN COILED COIL FAMILY MEMBER"/>
    <property type="match status" value="1"/>
</dbReference>
<feature type="region of interest" description="Disordered" evidence="3">
    <location>
        <begin position="216"/>
        <end position="241"/>
    </location>
</feature>
<gene>
    <name evidence="4" type="ORF">PEVE_00042559</name>
</gene>
<keyword evidence="1 2" id="KW-0175">Coiled coil</keyword>
<accession>A0ABN8LQL2</accession>
<proteinExistence type="predicted"/>
<evidence type="ECO:0000256" key="1">
    <source>
        <dbReference type="ARBA" id="ARBA00023054"/>
    </source>
</evidence>
<name>A0ABN8LQL2_9CNID</name>
<reference evidence="4 5" key="1">
    <citation type="submission" date="2022-05" db="EMBL/GenBank/DDBJ databases">
        <authorList>
            <consortium name="Genoscope - CEA"/>
            <person name="William W."/>
        </authorList>
    </citation>
    <scope>NUCLEOTIDE SEQUENCE [LARGE SCALE GENOMIC DNA]</scope>
</reference>
<evidence type="ECO:0000256" key="3">
    <source>
        <dbReference type="SAM" id="MobiDB-lite"/>
    </source>
</evidence>
<evidence type="ECO:0000313" key="4">
    <source>
        <dbReference type="EMBL" id="CAH3018328.1"/>
    </source>
</evidence>
<organism evidence="4 5">
    <name type="scientific">Porites evermanni</name>
    <dbReference type="NCBI Taxonomy" id="104178"/>
    <lineage>
        <taxon>Eukaryota</taxon>
        <taxon>Metazoa</taxon>
        <taxon>Cnidaria</taxon>
        <taxon>Anthozoa</taxon>
        <taxon>Hexacorallia</taxon>
        <taxon>Scleractinia</taxon>
        <taxon>Fungiina</taxon>
        <taxon>Poritidae</taxon>
        <taxon>Porites</taxon>
    </lineage>
</organism>